<evidence type="ECO:0000256" key="4">
    <source>
        <dbReference type="ARBA" id="ARBA00012096"/>
    </source>
</evidence>
<evidence type="ECO:0000256" key="2">
    <source>
        <dbReference type="ARBA" id="ARBA00001933"/>
    </source>
</evidence>
<dbReference type="InterPro" id="IPR036052">
    <property type="entry name" value="TrpB-like_PALP_sf"/>
</dbReference>
<dbReference type="Pfam" id="PF00291">
    <property type="entry name" value="PALP"/>
    <property type="match status" value="1"/>
</dbReference>
<dbReference type="InterPro" id="IPR050147">
    <property type="entry name" value="Ser/Thr_Dehydratase"/>
</dbReference>
<evidence type="ECO:0000313" key="10">
    <source>
        <dbReference type="EMBL" id="RST61544.1"/>
    </source>
</evidence>
<evidence type="ECO:0000256" key="6">
    <source>
        <dbReference type="ARBA" id="ARBA00023239"/>
    </source>
</evidence>
<dbReference type="NCBIfam" id="NF005680">
    <property type="entry name" value="PRK07476.1"/>
    <property type="match status" value="1"/>
</dbReference>
<keyword evidence="5" id="KW-0663">Pyridoxal phosphate</keyword>
<comment type="caution">
    <text evidence="10">The sequence shown here is derived from an EMBL/GenBank/DDBJ whole genome shotgun (WGS) entry which is preliminary data.</text>
</comment>
<evidence type="ECO:0000259" key="9">
    <source>
        <dbReference type="Pfam" id="PF00291"/>
    </source>
</evidence>
<dbReference type="GO" id="GO:0006567">
    <property type="term" value="P:L-threonine catabolic process"/>
    <property type="evidence" value="ECO:0007669"/>
    <property type="project" value="TreeGrafter"/>
</dbReference>
<dbReference type="AlphaFoldDB" id="A0A429XDL3"/>
<accession>A0A429XDL3</accession>
<dbReference type="CDD" id="cd01562">
    <property type="entry name" value="Thr-dehyd"/>
    <property type="match status" value="1"/>
</dbReference>
<evidence type="ECO:0000256" key="1">
    <source>
        <dbReference type="ARBA" id="ARBA00001274"/>
    </source>
</evidence>
<dbReference type="InterPro" id="IPR001926">
    <property type="entry name" value="TrpB-like_PALP"/>
</dbReference>
<keyword evidence="6" id="KW-0456">Lyase</keyword>
<sequence length="343" mass="36865">MRNAEKKERQSINSLSLKNIFEARKRVYQIVKPTPFIHSIPLSESHSSQVFIKLENYHEIGAFKVRGAANKILKLSNEEKKRGVATFSTGNHGLAVAFVAKKLGIGATVCISPRVPKAKVNAIRRAGANIEIVGNSQDDAEKYCCKLEERQGLTVIKPFDDPDIIAGQGTIGLEMAEEVPDLEAVVIPLSGGGLFAGVALALKSYNPSIQVIGVSMERSPVMYESIKAGKPVVLQEQSTLADSLLGGIGLNNEYTFESVKQYADDLILVSEDEIAEAMGFMAGEHRMIVEGAAATGVAAILQKKLPPGLSKVGTIITGNNVDLSVISKVMQDYEIHQTGVGGY</sequence>
<dbReference type="Gene3D" id="3.40.50.1100">
    <property type="match status" value="2"/>
</dbReference>
<organism evidence="10 11">
    <name type="scientific">Siminovitchia terrae</name>
    <name type="common">Bacillus terrae</name>
    <dbReference type="NCBI Taxonomy" id="1914933"/>
    <lineage>
        <taxon>Bacteria</taxon>
        <taxon>Bacillati</taxon>
        <taxon>Bacillota</taxon>
        <taxon>Bacilli</taxon>
        <taxon>Bacillales</taxon>
        <taxon>Bacillaceae</taxon>
        <taxon>Siminovitchia</taxon>
    </lineage>
</organism>
<feature type="domain" description="Tryptophan synthase beta chain-like PALP" evidence="9">
    <location>
        <begin position="29"/>
        <end position="318"/>
    </location>
</feature>
<proteinExistence type="inferred from homology"/>
<comment type="catalytic activity">
    <reaction evidence="1">
        <text>L-threonine = 2-oxobutanoate + NH4(+)</text>
        <dbReference type="Rhea" id="RHEA:22108"/>
        <dbReference type="ChEBI" id="CHEBI:16763"/>
        <dbReference type="ChEBI" id="CHEBI:28938"/>
        <dbReference type="ChEBI" id="CHEBI:57926"/>
        <dbReference type="EC" id="4.3.1.19"/>
    </reaction>
</comment>
<dbReference type="GO" id="GO:0006565">
    <property type="term" value="P:L-serine catabolic process"/>
    <property type="evidence" value="ECO:0007669"/>
    <property type="project" value="TreeGrafter"/>
</dbReference>
<dbReference type="OrthoDB" id="9811476at2"/>
<evidence type="ECO:0000256" key="7">
    <source>
        <dbReference type="ARBA" id="ARBA00025527"/>
    </source>
</evidence>
<protein>
    <recommendedName>
        <fullName evidence="4">threonine ammonia-lyase</fullName>
        <ecNumber evidence="4">4.3.1.19</ecNumber>
    </recommendedName>
    <alternativeName>
        <fullName evidence="8">Threonine deaminase</fullName>
    </alternativeName>
</protein>
<dbReference type="Proteomes" id="UP000287296">
    <property type="component" value="Unassembled WGS sequence"/>
</dbReference>
<reference evidence="10 11" key="1">
    <citation type="submission" date="2018-12" db="EMBL/GenBank/DDBJ databases">
        <authorList>
            <person name="Sun L."/>
            <person name="Chen Z."/>
        </authorList>
    </citation>
    <scope>NUCLEOTIDE SEQUENCE [LARGE SCALE GENOMIC DNA]</scope>
    <source>
        <strain evidence="10 11">LMG 29736</strain>
    </source>
</reference>
<comment type="function">
    <text evidence="7">Catalyzes the anaerobic formation of alpha-ketobutyrate and ammonia from threonine in a two-step reaction. The first step involved a dehydration of threonine and a production of enamine intermediates (aminocrotonate), which tautomerizes to its imine form (iminobutyrate). Both intermediates are unstable and short-lived. The second step is the nonenzymatic hydrolysis of the enamine/imine intermediates to form 2-ketobutyrate and free ammonia. In the low water environment of the cell, the second step is accelerated by RidA.</text>
</comment>
<dbReference type="FunFam" id="3.40.50.1100:FF:000005">
    <property type="entry name" value="Threonine dehydratase catabolic"/>
    <property type="match status" value="1"/>
</dbReference>
<dbReference type="RefSeq" id="WP_120118684.1">
    <property type="nucleotide sequence ID" value="NZ_DAMDJW010000055.1"/>
</dbReference>
<dbReference type="PANTHER" id="PTHR48078:SF6">
    <property type="entry name" value="L-THREONINE DEHYDRATASE CATABOLIC TDCB"/>
    <property type="match status" value="1"/>
</dbReference>
<dbReference type="EC" id="4.3.1.19" evidence="4"/>
<dbReference type="GO" id="GO:0004794">
    <property type="term" value="F:threonine deaminase activity"/>
    <property type="evidence" value="ECO:0007669"/>
    <property type="project" value="UniProtKB-EC"/>
</dbReference>
<dbReference type="EMBL" id="QYTW02000001">
    <property type="protein sequence ID" value="RST61544.1"/>
    <property type="molecule type" value="Genomic_DNA"/>
</dbReference>
<gene>
    <name evidence="10" type="primary">eutB</name>
    <name evidence="10" type="ORF">D5F11_001310</name>
</gene>
<dbReference type="SUPFAM" id="SSF53686">
    <property type="entry name" value="Tryptophan synthase beta subunit-like PLP-dependent enzymes"/>
    <property type="match status" value="1"/>
</dbReference>
<comment type="cofactor">
    <cofactor evidence="2">
        <name>pyridoxal 5'-phosphate</name>
        <dbReference type="ChEBI" id="CHEBI:597326"/>
    </cofactor>
</comment>
<dbReference type="GO" id="GO:0009097">
    <property type="term" value="P:isoleucine biosynthetic process"/>
    <property type="evidence" value="ECO:0007669"/>
    <property type="project" value="TreeGrafter"/>
</dbReference>
<evidence type="ECO:0000256" key="8">
    <source>
        <dbReference type="ARBA" id="ARBA00031427"/>
    </source>
</evidence>
<comment type="similarity">
    <text evidence="3">Belongs to the serine/threonine dehydratase family.</text>
</comment>
<dbReference type="GO" id="GO:0003941">
    <property type="term" value="F:L-serine ammonia-lyase activity"/>
    <property type="evidence" value="ECO:0007669"/>
    <property type="project" value="TreeGrafter"/>
</dbReference>
<evidence type="ECO:0000256" key="3">
    <source>
        <dbReference type="ARBA" id="ARBA00010869"/>
    </source>
</evidence>
<dbReference type="PANTHER" id="PTHR48078">
    <property type="entry name" value="THREONINE DEHYDRATASE, MITOCHONDRIAL-RELATED"/>
    <property type="match status" value="1"/>
</dbReference>
<evidence type="ECO:0000256" key="5">
    <source>
        <dbReference type="ARBA" id="ARBA00022898"/>
    </source>
</evidence>
<name>A0A429XDL3_SIMTE</name>
<evidence type="ECO:0000313" key="11">
    <source>
        <dbReference type="Proteomes" id="UP000287296"/>
    </source>
</evidence>